<organism evidence="2 3">
    <name type="scientific">Streptomyces salyersiae</name>
    <dbReference type="NCBI Taxonomy" id="3075530"/>
    <lineage>
        <taxon>Bacteria</taxon>
        <taxon>Bacillati</taxon>
        <taxon>Actinomycetota</taxon>
        <taxon>Actinomycetes</taxon>
        <taxon>Kitasatosporales</taxon>
        <taxon>Streptomycetaceae</taxon>
        <taxon>Streptomyces</taxon>
    </lineage>
</organism>
<dbReference type="EMBL" id="JAVREX010000029">
    <property type="protein sequence ID" value="MDT0432801.1"/>
    <property type="molecule type" value="Genomic_DNA"/>
</dbReference>
<evidence type="ECO:0000256" key="1">
    <source>
        <dbReference type="SAM" id="MobiDB-lite"/>
    </source>
</evidence>
<evidence type="ECO:0000313" key="3">
    <source>
        <dbReference type="Proteomes" id="UP001183777"/>
    </source>
</evidence>
<reference evidence="3" key="1">
    <citation type="submission" date="2023-07" db="EMBL/GenBank/DDBJ databases">
        <title>30 novel species of actinomycetes from the DSMZ collection.</title>
        <authorList>
            <person name="Nouioui I."/>
        </authorList>
    </citation>
    <scope>NUCLEOTIDE SEQUENCE [LARGE SCALE GENOMIC DNA]</scope>
    <source>
        <strain evidence="3">DSM 41770</strain>
    </source>
</reference>
<sequence length="110" mass="10918">MIDTPGGEHRQALAAPAVVVDPNGTRRPLSEVLAELTGGPAQPVTWAEITGKPATYPPTVGTTAATAATGNHTHTAQTVTATAISPGTATTVQGILAELAARITALEGAA</sequence>
<dbReference type="Proteomes" id="UP001183777">
    <property type="component" value="Unassembled WGS sequence"/>
</dbReference>
<protein>
    <submittedName>
        <fullName evidence="2">Uncharacterized protein</fullName>
    </submittedName>
</protein>
<feature type="compositionally biased region" description="Basic and acidic residues" evidence="1">
    <location>
        <begin position="1"/>
        <end position="11"/>
    </location>
</feature>
<evidence type="ECO:0000313" key="2">
    <source>
        <dbReference type="EMBL" id="MDT0432801.1"/>
    </source>
</evidence>
<comment type="caution">
    <text evidence="2">The sequence shown here is derived from an EMBL/GenBank/DDBJ whole genome shotgun (WGS) entry which is preliminary data.</text>
</comment>
<dbReference type="RefSeq" id="WP_311661701.1">
    <property type="nucleotide sequence ID" value="NZ_JAVREX010000029.1"/>
</dbReference>
<accession>A0ABU2RVU2</accession>
<feature type="region of interest" description="Disordered" evidence="1">
    <location>
        <begin position="1"/>
        <end position="24"/>
    </location>
</feature>
<name>A0ABU2RVU2_9ACTN</name>
<proteinExistence type="predicted"/>
<gene>
    <name evidence="2" type="ORF">RM649_34945</name>
</gene>
<keyword evidence="3" id="KW-1185">Reference proteome</keyword>